<name>A0AAE9YLN2_9GAMM</name>
<dbReference type="NCBIfam" id="TIGR02568">
    <property type="entry name" value="LcrE"/>
    <property type="match status" value="1"/>
</dbReference>
<dbReference type="GO" id="GO:0030254">
    <property type="term" value="P:protein secretion by the type III secretion system"/>
    <property type="evidence" value="ECO:0007669"/>
    <property type="project" value="InterPro"/>
</dbReference>
<dbReference type="GO" id="GO:0009986">
    <property type="term" value="C:cell surface"/>
    <property type="evidence" value="ECO:0007669"/>
    <property type="project" value="InterPro"/>
</dbReference>
<organism evidence="4 5">
    <name type="scientific">Thalassomonas actiniarum</name>
    <dbReference type="NCBI Taxonomy" id="485447"/>
    <lineage>
        <taxon>Bacteria</taxon>
        <taxon>Pseudomonadati</taxon>
        <taxon>Pseudomonadota</taxon>
        <taxon>Gammaproteobacteria</taxon>
        <taxon>Alteromonadales</taxon>
        <taxon>Colwelliaceae</taxon>
        <taxon>Thalassomonas</taxon>
    </lineage>
</organism>
<dbReference type="Gene3D" id="1.10.150.630">
    <property type="match status" value="1"/>
</dbReference>
<dbReference type="Proteomes" id="UP000032568">
    <property type="component" value="Chromosome"/>
</dbReference>
<dbReference type="InterPro" id="IPR038347">
    <property type="entry name" value="TyeA_sf"/>
</dbReference>
<feature type="region of interest" description="Disordered" evidence="1">
    <location>
        <begin position="1"/>
        <end position="29"/>
    </location>
</feature>
<evidence type="ECO:0000259" key="3">
    <source>
        <dbReference type="Pfam" id="PF09059"/>
    </source>
</evidence>
<feature type="domain" description="Type III secretion system effector delivery regulator TyeA" evidence="3">
    <location>
        <begin position="294"/>
        <end position="374"/>
    </location>
</feature>
<evidence type="ECO:0000259" key="2">
    <source>
        <dbReference type="Pfam" id="PF07201"/>
    </source>
</evidence>
<proteinExistence type="predicted"/>
<dbReference type="InterPro" id="IPR010812">
    <property type="entry name" value="HrpJ-like"/>
</dbReference>
<accession>A0AAE9YLN2</accession>
<dbReference type="Gene3D" id="6.10.250.670">
    <property type="match status" value="1"/>
</dbReference>
<dbReference type="RefSeq" id="WP_044834572.1">
    <property type="nucleotide sequence ID" value="NZ_CP059735.1"/>
</dbReference>
<protein>
    <submittedName>
        <fullName evidence="4">Type III secretion system gatekeeper subunit SctW</fullName>
    </submittedName>
</protein>
<dbReference type="InterPro" id="IPR015144">
    <property type="entry name" value="T3SS_TyeA"/>
</dbReference>
<dbReference type="NCBIfam" id="TIGR02511">
    <property type="entry name" value="type_III_tyeA"/>
    <property type="match status" value="1"/>
</dbReference>
<sequence length="374" mass="41010">MDSQLQSIQSQNLQNHASHAAHAQGGGAKISHQGMNLQIKSAAASIADIAEEIGSAFSEKAKEKSLDKRSALHEVRKTEAMERAENYLKNVADVEKQEKLKNYLQDMDKHTSAQGLRDWLSGFSSDHSEQYSALEVIKQNAAKTGNKALENQALALQQALTEKHGEHIRAGFNVVDTAAQFNGKDGAGPSLASSRELVSGYQDTVLDYGGVASTFSKIIEEHGEEKFPMALDFLRQALGADLSAQNSSVAKERLEAIIGDIKDIFTLKTLLDMSNGLVRRLQSDYGEAQAKIGQELMGGMLKLTEAKWVSQRDLSSLAQDMDIKQLATEIYFGHRISAIFAKLPPTVFADDNTRNALLETAMSYVHELVDKEEE</sequence>
<reference evidence="4 5" key="1">
    <citation type="journal article" date="2015" name="Genome Announc.">
        <title>Draft Genome Sequences of Marine Isolates of Thalassomonas viridans and Thalassomonas actiniarum.</title>
        <authorList>
            <person name="Olonade I."/>
            <person name="van Zyl L.J."/>
            <person name="Trindade M."/>
        </authorList>
    </citation>
    <scope>NUCLEOTIDE SEQUENCE [LARGE SCALE GENOMIC DNA]</scope>
    <source>
        <strain evidence="4 5">A5K-106</strain>
    </source>
</reference>
<dbReference type="GO" id="GO:0019867">
    <property type="term" value="C:outer membrane"/>
    <property type="evidence" value="ECO:0007669"/>
    <property type="project" value="InterPro"/>
</dbReference>
<keyword evidence="5" id="KW-1185">Reference proteome</keyword>
<feature type="compositionally biased region" description="Low complexity" evidence="1">
    <location>
        <begin position="1"/>
        <end position="23"/>
    </location>
</feature>
<reference evidence="4 5" key="2">
    <citation type="journal article" date="2022" name="Mar. Drugs">
        <title>Bioassay-Guided Fractionation Leads to the Detection of Cholic Acid Generated by the Rare Thalassomonas sp.</title>
        <authorList>
            <person name="Pheiffer F."/>
            <person name="Schneider Y.K."/>
            <person name="Hansen E.H."/>
            <person name="Andersen J.H."/>
            <person name="Isaksson J."/>
            <person name="Busche T."/>
            <person name="R C."/>
            <person name="Kalinowski J."/>
            <person name="Zyl L.V."/>
            <person name="Trindade M."/>
        </authorList>
    </citation>
    <scope>NUCLEOTIDE SEQUENCE [LARGE SCALE GENOMIC DNA]</scope>
    <source>
        <strain evidence="4 5">A5K-106</strain>
    </source>
</reference>
<evidence type="ECO:0000256" key="1">
    <source>
        <dbReference type="SAM" id="MobiDB-lite"/>
    </source>
</evidence>
<dbReference type="Pfam" id="PF09059">
    <property type="entry name" value="TyeA"/>
    <property type="match status" value="1"/>
</dbReference>
<dbReference type="SUPFAM" id="SSF140591">
    <property type="entry name" value="Type III secretion system domain"/>
    <property type="match status" value="2"/>
</dbReference>
<dbReference type="GO" id="GO:0050709">
    <property type="term" value="P:negative regulation of protein secretion"/>
    <property type="evidence" value="ECO:0007669"/>
    <property type="project" value="InterPro"/>
</dbReference>
<gene>
    <name evidence="4" type="primary">sctW</name>
    <name evidence="4" type="ORF">SG35_014695</name>
</gene>
<dbReference type="KEGG" id="tact:SG35_014695"/>
<dbReference type="Pfam" id="PF07201">
    <property type="entry name" value="HrpJ"/>
    <property type="match status" value="1"/>
</dbReference>
<evidence type="ECO:0000313" key="5">
    <source>
        <dbReference type="Proteomes" id="UP000032568"/>
    </source>
</evidence>
<dbReference type="EMBL" id="CP059735">
    <property type="protein sequence ID" value="WDD96629.1"/>
    <property type="molecule type" value="Genomic_DNA"/>
</dbReference>
<dbReference type="InterPro" id="IPR013401">
    <property type="entry name" value="T3SS_LcrE"/>
</dbReference>
<dbReference type="AlphaFoldDB" id="A0AAE9YLN2"/>
<dbReference type="InterPro" id="IPR013351">
    <property type="entry name" value="T3SS_TyeA-rel"/>
</dbReference>
<dbReference type="Gene3D" id="1.20.1280.80">
    <property type="match status" value="1"/>
</dbReference>
<feature type="domain" description="Hypersensitivity response secretion-like HrpJ" evidence="2">
    <location>
        <begin position="61"/>
        <end position="221"/>
    </location>
</feature>
<evidence type="ECO:0000313" key="4">
    <source>
        <dbReference type="EMBL" id="WDD96629.1"/>
    </source>
</evidence>